<dbReference type="Pfam" id="PF06427">
    <property type="entry name" value="UDP-g_GGTase"/>
    <property type="match status" value="1"/>
</dbReference>
<feature type="chain" id="PRO_5022872814" evidence="10">
    <location>
        <begin position="20"/>
        <end position="1734"/>
    </location>
</feature>
<feature type="domain" description="UDP-glucose:glycoprotein glucosyltransferase thioredoxin-like" evidence="14">
    <location>
        <begin position="846"/>
        <end position="1048"/>
    </location>
</feature>
<dbReference type="GO" id="GO:0051082">
    <property type="term" value="F:unfolded protein binding"/>
    <property type="evidence" value="ECO:0007669"/>
    <property type="project" value="TreeGrafter"/>
</dbReference>
<dbReference type="Gene3D" id="3.90.550.10">
    <property type="entry name" value="Spore Coat Polysaccharide Biosynthesis Protein SpsA, Chain A"/>
    <property type="match status" value="1"/>
</dbReference>
<evidence type="ECO:0000256" key="3">
    <source>
        <dbReference type="ARBA" id="ARBA00004922"/>
    </source>
</evidence>
<evidence type="ECO:0000313" key="17">
    <source>
        <dbReference type="Proteomes" id="UP000311382"/>
    </source>
</evidence>
<evidence type="ECO:0000259" key="13">
    <source>
        <dbReference type="Pfam" id="PF18402"/>
    </source>
</evidence>
<keyword evidence="7" id="KW-0256">Endoplasmic reticulum</keyword>
<keyword evidence="5 16" id="KW-0808">Transferase</keyword>
<feature type="region of interest" description="Disordered" evidence="9">
    <location>
        <begin position="276"/>
        <end position="303"/>
    </location>
</feature>
<dbReference type="PANTHER" id="PTHR11226:SF0">
    <property type="entry name" value="UDP-GLUCOSE:GLYCOPROTEIN GLUCOSYLTRANSFERASE"/>
    <property type="match status" value="1"/>
</dbReference>
<dbReference type="SUPFAM" id="SSF53448">
    <property type="entry name" value="Nucleotide-diphospho-sugar transferases"/>
    <property type="match status" value="1"/>
</dbReference>
<dbReference type="Pfam" id="PF18403">
    <property type="entry name" value="Thioredoxin_15"/>
    <property type="match status" value="1"/>
</dbReference>
<protein>
    <submittedName>
        <fullName evidence="16">UDP-glucose:Glyco protein glucosyltransferase-domain-containing protein</fullName>
    </submittedName>
</protein>
<evidence type="ECO:0000256" key="2">
    <source>
        <dbReference type="ARBA" id="ARBA00004319"/>
    </source>
</evidence>
<feature type="signal peptide" evidence="10">
    <location>
        <begin position="1"/>
        <end position="19"/>
    </location>
</feature>
<keyword evidence="17" id="KW-1185">Reference proteome</keyword>
<reference evidence="16 17" key="1">
    <citation type="submission" date="2019-03" db="EMBL/GenBank/DDBJ databases">
        <title>Rhodosporidium diobovatum UCD-FST 08-225 genome sequencing, assembly, and annotation.</title>
        <authorList>
            <person name="Fakankun I.U."/>
            <person name="Fristensky B."/>
            <person name="Levin D.B."/>
        </authorList>
    </citation>
    <scope>NUCLEOTIDE SEQUENCE [LARGE SCALE GENOMIC DNA]</scope>
    <source>
        <strain evidence="16 17">UCD-FST 08-225</strain>
    </source>
</reference>
<dbReference type="InterPro" id="IPR040694">
    <property type="entry name" value="UGGT_TRXL_2"/>
</dbReference>
<keyword evidence="6 10" id="KW-0732">Signal</keyword>
<dbReference type="Pfam" id="PF18400">
    <property type="entry name" value="Thioredoxin_12"/>
    <property type="match status" value="1"/>
</dbReference>
<evidence type="ECO:0000256" key="5">
    <source>
        <dbReference type="ARBA" id="ARBA00022679"/>
    </source>
</evidence>
<evidence type="ECO:0000256" key="6">
    <source>
        <dbReference type="ARBA" id="ARBA00022729"/>
    </source>
</evidence>
<feature type="compositionally biased region" description="Basic and acidic residues" evidence="9">
    <location>
        <begin position="1684"/>
        <end position="1701"/>
    </location>
</feature>
<dbReference type="InterPro" id="IPR040497">
    <property type="entry name" value="Glyco_transf_24"/>
</dbReference>
<dbReference type="OrthoDB" id="27683at2759"/>
<dbReference type="EMBL" id="SOZI01000079">
    <property type="protein sequence ID" value="TNY19993.1"/>
    <property type="molecule type" value="Genomic_DNA"/>
</dbReference>
<evidence type="ECO:0000256" key="8">
    <source>
        <dbReference type="ARBA" id="ARBA00023180"/>
    </source>
</evidence>
<feature type="domain" description="UGGT thioredoxin-like" evidence="12">
    <location>
        <begin position="374"/>
        <end position="496"/>
    </location>
</feature>
<evidence type="ECO:0000256" key="10">
    <source>
        <dbReference type="SAM" id="SignalP"/>
    </source>
</evidence>
<comment type="cofactor">
    <cofactor evidence="1">
        <name>Ca(2+)</name>
        <dbReference type="ChEBI" id="CHEBI:29108"/>
    </cofactor>
</comment>
<evidence type="ECO:0000259" key="15">
    <source>
        <dbReference type="Pfam" id="PF18404"/>
    </source>
</evidence>
<gene>
    <name evidence="16" type="ORF">DMC30DRAFT_276353</name>
</gene>
<dbReference type="Pfam" id="PF18402">
    <property type="entry name" value="Thioredoxin_14"/>
    <property type="match status" value="1"/>
</dbReference>
<dbReference type="STRING" id="5288.A0A5C5FT08"/>
<sequence length="1734" mass="191112">MLLAGLAGVLLAASSACSASSSPPVTARIETSWPAPDLVTQYLETVELEAPGSLFPFISFLCSHPHSTELLRDPLSPLSQHRAQRLANAGVNPVFAPEGALKPAETFALLEASAMRSLLFRAKGVREGIRLALANRETSVLLEGMRGVWEEREAEIAAAFRGSGTSEPGEATTTAQMVLAEDEVKPSCESWIDVRGVKACSEDEFWDLLGAEQKDKTTPVELPDSIESSPLPRLYPFDHVTPRVANLPRFVLYASPTSPSFPRLFTFLFSLSNPKSASQSNPKAQAPTLAGAPSPTVPPPPRPRIPRLQFVLRWKPSAAAQAEQRKLVLGGYGAALDIKKSDYLVLDDRLASASTTGGKPAHDVLEIEGGTPAKMEAVKKGDVADLSVRTAQLILESEDPFSAFVNVTSAFPRLASHLPALVANPDPHLLSEVSMNQMSSRLAMRPSFFLNGIPLSDVDIDPFALLRLMRKERQVLTDLFALSPRLSGADARDLLINGGPKAKASGGMRDRIDAEVLGELYDATDRDEGSHLILWWNDLEKDRRYKSWSTSVRDLLRPSYPGSMSQVAKNLNNVVFVLDLSQPVSLALISENIKSFVSRGVPIRFGVVPLVSPLGQEDAVETQLAQLLWYLTDVAGRGPAMSFLASLQKAANGKRVTPELARRKYEQLAARMPPMDGGELASYDEVQTGVGRHKASASHSRLNRARQYLRRLGVQLAGAQDVVEGESSAPVGSFFMNGAYFPLDDDFGQNLQRTLSLHTQFLQQEVYLQSLTDNTDAKSFFANLPTTHKRRNPFIFVSETNPLKVVNLAKAFDGIDRSFVHASYIEGASGEVNETTGHDIEAPPAIATLIVVTDLDTPAGAQLAKAALQLADRTTKLRVSFLHNPPSFDEAEHGYALSNAMWALHKEHKLGEVLPIELTSWIELSLTPEGPEDGAGLSWQPENPLRDLVRKGVDKDQAFDALLWWEELQWLVAKLGFAPGENGLILNGRVVGPFPDGSFSLHDLRTLLSHELEKRIEPVVAAFNSSIIASMQHDRLLVSHTYNLATSIVGCAHLPDPAQGLFGAGPFERSRAYNALLSNHTAVIGSSERGALFEVAVIVDPATELAQRWAPIVKTLAGLNTTHVRLYLNPSLHVTEVPIKRFYEYTFEREPRFDASSGQEIQPGVRFEDVPGDVLVTFGVDAQKSWFAFPKTSVHDLDNIRLADLPDWSKAQGVEAVLELEALVVEGHAREVPSSRPPRGLQLELKSGSQPSAHEQRVDTTVMANLGYFQFKASPGLWRLGIRSGSKGADVFTMESTGAEGWKSGDVATSGDSFAVSTLEGLTLYPRFYRNPGHELTELLDESVSAGVAAKHESGGLVERLKSMLPFFGSSSGKDVVSTGKRADINVFTVASGLLYERMAFLMCVSVMRHTQHSVKFWFISNFLSPSFKAFIPHMAREYGFDFELVTYKWPHWLRGQKEKQRTIWGYKILFLDVLFPLELDRVIFVDSDQIVRADLKELVDLDLRGAPYAYAPMGDDRAEMDGYRFWKQGYWKNHLQGRPYHISALYVVDLDRFRQIAAGDRLRQQYQALSADPNSLANLDQDLPNQSWREIPIYTLPQEWLWCETWCSDESLAQAKSALAPIDLCNNPATHEPKLQRARRLLPEWTVYDDEVAALAKRVLAEEDADSSSSSSSSSSAAAFKARAHELEQAVQQEQERESFVEEQAAGRASGDSESEREPQGEEEAQHRVKDEL</sequence>
<evidence type="ECO:0000256" key="1">
    <source>
        <dbReference type="ARBA" id="ARBA00001913"/>
    </source>
</evidence>
<evidence type="ECO:0000256" key="4">
    <source>
        <dbReference type="ARBA" id="ARBA00006351"/>
    </source>
</evidence>
<dbReference type="InterPro" id="IPR009448">
    <property type="entry name" value="UDP-g_GGtrans"/>
</dbReference>
<dbReference type="GO" id="GO:0018279">
    <property type="term" value="P:protein N-linked glycosylation via asparagine"/>
    <property type="evidence" value="ECO:0007669"/>
    <property type="project" value="TreeGrafter"/>
</dbReference>
<dbReference type="CDD" id="cd06432">
    <property type="entry name" value="GT8_HUGT1_C_like"/>
    <property type="match status" value="1"/>
</dbReference>
<dbReference type="GO" id="GO:0036503">
    <property type="term" value="P:ERAD pathway"/>
    <property type="evidence" value="ECO:0007669"/>
    <property type="project" value="TreeGrafter"/>
</dbReference>
<evidence type="ECO:0000259" key="12">
    <source>
        <dbReference type="Pfam" id="PF18401"/>
    </source>
</evidence>
<name>A0A5C5FT08_9BASI</name>
<keyword evidence="8" id="KW-0325">Glycoprotein</keyword>
<comment type="pathway">
    <text evidence="3">Protein modification; protein glycosylation.</text>
</comment>
<evidence type="ECO:0000256" key="7">
    <source>
        <dbReference type="ARBA" id="ARBA00022824"/>
    </source>
</evidence>
<comment type="caution">
    <text evidence="16">The sequence shown here is derived from an EMBL/GenBank/DDBJ whole genome shotgun (WGS) entry which is preliminary data.</text>
</comment>
<feature type="domain" description="UGGT thioredoxin-like" evidence="13">
    <location>
        <begin position="521"/>
        <end position="795"/>
    </location>
</feature>
<organism evidence="16 17">
    <name type="scientific">Rhodotorula diobovata</name>
    <dbReference type="NCBI Taxonomy" id="5288"/>
    <lineage>
        <taxon>Eukaryota</taxon>
        <taxon>Fungi</taxon>
        <taxon>Dikarya</taxon>
        <taxon>Basidiomycota</taxon>
        <taxon>Pucciniomycotina</taxon>
        <taxon>Microbotryomycetes</taxon>
        <taxon>Sporidiobolales</taxon>
        <taxon>Sporidiobolaceae</taxon>
        <taxon>Rhodotorula</taxon>
    </lineage>
</organism>
<feature type="region of interest" description="Disordered" evidence="9">
    <location>
        <begin position="1663"/>
        <end position="1734"/>
    </location>
</feature>
<dbReference type="InterPro" id="IPR040692">
    <property type="entry name" value="UGGT_TRXL_3"/>
</dbReference>
<dbReference type="InterPro" id="IPR040693">
    <property type="entry name" value="UGGT_TRXL_1"/>
</dbReference>
<dbReference type="Proteomes" id="UP000311382">
    <property type="component" value="Unassembled WGS sequence"/>
</dbReference>
<dbReference type="GO" id="GO:0003980">
    <property type="term" value="F:UDP-glucose:glycoprotein glucosyltransferase activity"/>
    <property type="evidence" value="ECO:0007669"/>
    <property type="project" value="InterPro"/>
</dbReference>
<feature type="domain" description="UGGT thioredoxin-like" evidence="11">
    <location>
        <begin position="173"/>
        <end position="273"/>
    </location>
</feature>
<evidence type="ECO:0000256" key="9">
    <source>
        <dbReference type="SAM" id="MobiDB-lite"/>
    </source>
</evidence>
<dbReference type="Pfam" id="PF18404">
    <property type="entry name" value="Glyco_transf_24"/>
    <property type="match status" value="1"/>
</dbReference>
<evidence type="ECO:0000259" key="14">
    <source>
        <dbReference type="Pfam" id="PF18403"/>
    </source>
</evidence>
<dbReference type="UniPathway" id="UPA00378"/>
<dbReference type="InterPro" id="IPR040525">
    <property type="entry name" value="UGGT_TRXL_4"/>
</dbReference>
<dbReference type="Pfam" id="PF18401">
    <property type="entry name" value="Thioredoxin_13"/>
    <property type="match status" value="1"/>
</dbReference>
<feature type="domain" description="Glucosyltransferase 24 catalytic" evidence="15">
    <location>
        <begin position="1385"/>
        <end position="1655"/>
    </location>
</feature>
<accession>A0A5C5FT08</accession>
<evidence type="ECO:0000313" key="16">
    <source>
        <dbReference type="EMBL" id="TNY19993.1"/>
    </source>
</evidence>
<feature type="compositionally biased region" description="Basic and acidic residues" evidence="9">
    <location>
        <begin position="1715"/>
        <end position="1734"/>
    </location>
</feature>
<feature type="compositionally biased region" description="Low complexity" evidence="9">
    <location>
        <begin position="1668"/>
        <end position="1680"/>
    </location>
</feature>
<comment type="similarity">
    <text evidence="4">Belongs to the glycosyltransferase 8 family.</text>
</comment>
<dbReference type="PANTHER" id="PTHR11226">
    <property type="entry name" value="UDP-GLUCOSE GLYCOPROTEIN:GLUCOSYLTRANSFERASE"/>
    <property type="match status" value="1"/>
</dbReference>
<dbReference type="InterPro" id="IPR029044">
    <property type="entry name" value="Nucleotide-diphossugar_trans"/>
</dbReference>
<proteinExistence type="inferred from homology"/>
<evidence type="ECO:0000259" key="11">
    <source>
        <dbReference type="Pfam" id="PF18400"/>
    </source>
</evidence>
<dbReference type="GO" id="GO:0005788">
    <property type="term" value="C:endoplasmic reticulum lumen"/>
    <property type="evidence" value="ECO:0007669"/>
    <property type="project" value="UniProtKB-SubCell"/>
</dbReference>
<comment type="subcellular location">
    <subcellularLocation>
        <location evidence="2">Endoplasmic reticulum lumen</location>
    </subcellularLocation>
</comment>